<keyword evidence="4" id="KW-1003">Cell membrane</keyword>
<reference evidence="11" key="1">
    <citation type="submission" date="2022-06" db="EMBL/GenBank/DDBJ databases">
        <title>Gracilimonas sp. CAU 1638 isolated from sea sediment.</title>
        <authorList>
            <person name="Kim W."/>
        </authorList>
    </citation>
    <scope>NUCLEOTIDE SEQUENCE</scope>
    <source>
        <strain evidence="11">CAU 1638</strain>
    </source>
</reference>
<dbReference type="Proteomes" id="UP001139125">
    <property type="component" value="Unassembled WGS sequence"/>
</dbReference>
<dbReference type="RefSeq" id="WP_255135568.1">
    <property type="nucleotide sequence ID" value="NZ_JANDBC010000003.1"/>
</dbReference>
<dbReference type="AlphaFoldDB" id="A0A9X2L5C4"/>
<keyword evidence="12" id="KW-1185">Reference proteome</keyword>
<evidence type="ECO:0000256" key="6">
    <source>
        <dbReference type="ARBA" id="ARBA00022989"/>
    </source>
</evidence>
<evidence type="ECO:0000313" key="11">
    <source>
        <dbReference type="EMBL" id="MCP9292671.1"/>
    </source>
</evidence>
<keyword evidence="2" id="KW-0813">Transport</keyword>
<dbReference type="GO" id="GO:0005886">
    <property type="term" value="C:plasma membrane"/>
    <property type="evidence" value="ECO:0007669"/>
    <property type="project" value="UniProtKB-SubCell"/>
</dbReference>
<evidence type="ECO:0000256" key="9">
    <source>
        <dbReference type="ARBA" id="ARBA00031636"/>
    </source>
</evidence>
<evidence type="ECO:0000256" key="7">
    <source>
        <dbReference type="ARBA" id="ARBA00023065"/>
    </source>
</evidence>
<feature type="transmembrane region" description="Helical" evidence="10">
    <location>
        <begin position="114"/>
        <end position="136"/>
    </location>
</feature>
<comment type="subcellular location">
    <subcellularLocation>
        <location evidence="1">Cell membrane</location>
        <topology evidence="1">Multi-pass membrane protein</topology>
    </subcellularLocation>
</comment>
<feature type="transmembrane region" description="Helical" evidence="10">
    <location>
        <begin position="413"/>
        <end position="434"/>
    </location>
</feature>
<evidence type="ECO:0000256" key="1">
    <source>
        <dbReference type="ARBA" id="ARBA00004651"/>
    </source>
</evidence>
<proteinExistence type="predicted"/>
<feature type="transmembrane region" description="Helical" evidence="10">
    <location>
        <begin position="189"/>
        <end position="208"/>
    </location>
</feature>
<evidence type="ECO:0000256" key="2">
    <source>
        <dbReference type="ARBA" id="ARBA00022448"/>
    </source>
</evidence>
<dbReference type="GO" id="GO:0015297">
    <property type="term" value="F:antiporter activity"/>
    <property type="evidence" value="ECO:0007669"/>
    <property type="project" value="UniProtKB-KW"/>
</dbReference>
<sequence length="470" mass="50865">MSEIQPETSPNSIWVDIKASLAGTELDFTKGNISRAILILSIPMVLEMMMESIFAVVDIFFVSKLGADAVAAVGITESVLTLVYAIAIGFSMATTAIISRRIGEKNKDDAAKSAVQAIFVCLIISAPISLTGIFYAEEILQLMGANENIATHLSSYTAIMLGGNLVIMFLFVINSIFRGAGDAAIAMRVLWIANGINIVLDPLLIFGYGPFPELGIAGAAVATTIGRGIGVCYQFYRLFDGKGRIIILRRHISIQTEILKRMIRVSIGGIGQFLIATASWVGLVRIIAEFGSIALAGYTIAIRILIFSILPSWGMSNAAATLVGQNLGANQPERAEKSTWISAIINMIFLSLVGVCFLIFSENLVSIFTDDAAIIAVGSKCLRIMSYGYLAYAFGMVIIQAFNGAGDTKTPTLINLICFWLIEIPLAYFLAITLEWNEEGVFYSIVVAESLLGVIGFILFRRGNWKKTKV</sequence>
<keyword evidence="8 10" id="KW-0472">Membrane</keyword>
<dbReference type="NCBIfam" id="TIGR00797">
    <property type="entry name" value="matE"/>
    <property type="match status" value="1"/>
</dbReference>
<gene>
    <name evidence="11" type="ORF">NM125_13870</name>
</gene>
<evidence type="ECO:0000256" key="8">
    <source>
        <dbReference type="ARBA" id="ARBA00023136"/>
    </source>
</evidence>
<evidence type="ECO:0000256" key="3">
    <source>
        <dbReference type="ARBA" id="ARBA00022449"/>
    </source>
</evidence>
<keyword evidence="5 10" id="KW-0812">Transmembrane</keyword>
<dbReference type="PIRSF" id="PIRSF006603">
    <property type="entry name" value="DinF"/>
    <property type="match status" value="1"/>
</dbReference>
<accession>A0A9X2L5C4</accession>
<dbReference type="EMBL" id="JANDBC010000003">
    <property type="protein sequence ID" value="MCP9292671.1"/>
    <property type="molecule type" value="Genomic_DNA"/>
</dbReference>
<feature type="transmembrane region" description="Helical" evidence="10">
    <location>
        <begin position="300"/>
        <end position="320"/>
    </location>
</feature>
<name>A0A9X2L5C4_9BACT</name>
<keyword evidence="6 10" id="KW-1133">Transmembrane helix</keyword>
<keyword evidence="7" id="KW-0406">Ion transport</keyword>
<comment type="caution">
    <text evidence="11">The sequence shown here is derived from an EMBL/GenBank/DDBJ whole genome shotgun (WGS) entry which is preliminary data.</text>
</comment>
<feature type="transmembrane region" description="Helical" evidence="10">
    <location>
        <begin position="440"/>
        <end position="460"/>
    </location>
</feature>
<evidence type="ECO:0000256" key="4">
    <source>
        <dbReference type="ARBA" id="ARBA00022475"/>
    </source>
</evidence>
<organism evidence="11 12">
    <name type="scientific">Gracilimonas sediminicola</name>
    <dbReference type="NCBI Taxonomy" id="2952158"/>
    <lineage>
        <taxon>Bacteria</taxon>
        <taxon>Pseudomonadati</taxon>
        <taxon>Balneolota</taxon>
        <taxon>Balneolia</taxon>
        <taxon>Balneolales</taxon>
        <taxon>Balneolaceae</taxon>
        <taxon>Gracilimonas</taxon>
    </lineage>
</organism>
<dbReference type="InterPro" id="IPR002528">
    <property type="entry name" value="MATE_fam"/>
</dbReference>
<keyword evidence="3" id="KW-0050">Antiport</keyword>
<feature type="transmembrane region" description="Helical" evidence="10">
    <location>
        <begin position="36"/>
        <end position="62"/>
    </location>
</feature>
<feature type="transmembrane region" description="Helical" evidence="10">
    <location>
        <begin position="214"/>
        <end position="236"/>
    </location>
</feature>
<feature type="transmembrane region" description="Helical" evidence="10">
    <location>
        <begin position="265"/>
        <end position="288"/>
    </location>
</feature>
<dbReference type="PANTHER" id="PTHR43298:SF4">
    <property type="entry name" value="DRUG_SODIUM ANTIPORTER"/>
    <property type="match status" value="1"/>
</dbReference>
<feature type="transmembrane region" description="Helical" evidence="10">
    <location>
        <begin position="340"/>
        <end position="360"/>
    </location>
</feature>
<protein>
    <recommendedName>
        <fullName evidence="9">Multidrug-efflux transporter</fullName>
    </recommendedName>
</protein>
<feature type="transmembrane region" description="Helical" evidence="10">
    <location>
        <begin position="156"/>
        <end position="177"/>
    </location>
</feature>
<feature type="transmembrane region" description="Helical" evidence="10">
    <location>
        <begin position="387"/>
        <end position="406"/>
    </location>
</feature>
<dbReference type="GO" id="GO:0042910">
    <property type="term" value="F:xenobiotic transmembrane transporter activity"/>
    <property type="evidence" value="ECO:0007669"/>
    <property type="project" value="InterPro"/>
</dbReference>
<dbReference type="InterPro" id="IPR050222">
    <property type="entry name" value="MATE_MdtK"/>
</dbReference>
<dbReference type="GO" id="GO:0006811">
    <property type="term" value="P:monoatomic ion transport"/>
    <property type="evidence" value="ECO:0007669"/>
    <property type="project" value="UniProtKB-KW"/>
</dbReference>
<dbReference type="CDD" id="cd13139">
    <property type="entry name" value="MATE_like_14"/>
    <property type="match status" value="1"/>
</dbReference>
<dbReference type="PANTHER" id="PTHR43298">
    <property type="entry name" value="MULTIDRUG RESISTANCE PROTEIN NORM-RELATED"/>
    <property type="match status" value="1"/>
</dbReference>
<dbReference type="InterPro" id="IPR048279">
    <property type="entry name" value="MdtK-like"/>
</dbReference>
<dbReference type="Pfam" id="PF01554">
    <property type="entry name" value="MatE"/>
    <property type="match status" value="2"/>
</dbReference>
<evidence type="ECO:0000256" key="5">
    <source>
        <dbReference type="ARBA" id="ARBA00022692"/>
    </source>
</evidence>
<evidence type="ECO:0000313" key="12">
    <source>
        <dbReference type="Proteomes" id="UP001139125"/>
    </source>
</evidence>
<evidence type="ECO:0000256" key="10">
    <source>
        <dbReference type="SAM" id="Phobius"/>
    </source>
</evidence>